<dbReference type="OMA" id="IKSPPDD"/>
<evidence type="ECO:0000313" key="1">
    <source>
        <dbReference type="EMBL" id="VDK78238.1"/>
    </source>
</evidence>
<keyword evidence="2" id="KW-1185">Reference proteome</keyword>
<dbReference type="AlphaFoldDB" id="A0A3P6UGP1"/>
<accession>A0A3P6UGP1</accession>
<dbReference type="Proteomes" id="UP000277928">
    <property type="component" value="Unassembled WGS sequence"/>
</dbReference>
<protein>
    <submittedName>
        <fullName evidence="1">Uncharacterized protein</fullName>
    </submittedName>
</protein>
<evidence type="ECO:0000313" key="2">
    <source>
        <dbReference type="Proteomes" id="UP000277928"/>
    </source>
</evidence>
<gene>
    <name evidence="1" type="ORF">NLS_LOCUS4005</name>
</gene>
<sequence length="678" mass="78139">MMLRYSNCRCLLHGCKFHVGAVLSSHPFTPGICSGSSSSINLDVEIPHRQAMKSCRYAIRDKQDTFCTFNEYESCEILNSNPSSTSIRKDELSESVIEILESFFETYGWHSIDGMLVDLPTQTYEMLVSSFPTDRDVPATAFNNIQLCNRVLSTKSRTSSRRPQWRTFYNRLRSTHLYATTRNAVRSREALLYKSERDMLKSMDQRSMQSISNKWRPIMNFQLRTLKTTPRSTNVHDGAVSTTVVSCQEKVRKPSRTDNGELVTSKTKTASVEQLKQLTLKKDVVGLKRVLSEGLWPSHRRLKTFVAELFEVFIVHGKDVKEALWLMDSFASANNRVPLPNAVILQLIKRILVEKGINAAIDYAIHCRNLLLIKSPPDGLFFDHSVAAADDLFAEAFMKNDLPRIQDLCDILIDLGFLRSSSTYLRAAVRSHLRSGGFGTAFNIWYKNARKYRVAAGSDLLIQHILLERNADDVFQEKRLRNILEKLDEFDAFYDGLAELVMELLKANMTCEAGLIFKRLKIPGRHFREPLFRMQRDLNNLSHVEHFATVLLTALLEENRSGSRGKYSRRKLSSEVEMTKDFEVSIHKSYIMSLISIWQPRYKRRQEVEIKKFRADVEQLQGLIHITQNVWFEIASDADNLESLKRLRTWITKHSSCEFGSMRKKLEDFMDRSSFETE</sequence>
<reference evidence="1 2" key="1">
    <citation type="submission" date="2018-08" db="EMBL/GenBank/DDBJ databases">
        <authorList>
            <person name="Laetsch R D."/>
            <person name="Stevens L."/>
            <person name="Kumar S."/>
            <person name="Blaxter L. M."/>
        </authorList>
    </citation>
    <scope>NUCLEOTIDE SEQUENCE [LARGE SCALE GENOMIC DNA]</scope>
</reference>
<dbReference type="EMBL" id="UYRX01000238">
    <property type="protein sequence ID" value="VDK78238.1"/>
    <property type="molecule type" value="Genomic_DNA"/>
</dbReference>
<organism evidence="1 2">
    <name type="scientific">Litomosoides sigmodontis</name>
    <name type="common">Filarial nematode worm</name>
    <dbReference type="NCBI Taxonomy" id="42156"/>
    <lineage>
        <taxon>Eukaryota</taxon>
        <taxon>Metazoa</taxon>
        <taxon>Ecdysozoa</taxon>
        <taxon>Nematoda</taxon>
        <taxon>Chromadorea</taxon>
        <taxon>Rhabditida</taxon>
        <taxon>Spirurina</taxon>
        <taxon>Spiruromorpha</taxon>
        <taxon>Filarioidea</taxon>
        <taxon>Onchocercidae</taxon>
        <taxon>Litomosoides</taxon>
    </lineage>
</organism>
<dbReference type="STRING" id="42156.A0A3P6UGP1"/>
<dbReference type="OrthoDB" id="5808200at2759"/>
<proteinExistence type="predicted"/>
<name>A0A3P6UGP1_LITSI</name>